<proteinExistence type="predicted"/>
<name>A0ACC2K4N1_PERAE</name>
<keyword evidence="2" id="KW-1185">Reference proteome</keyword>
<sequence length="99" mass="11436">MALAPGRPINPQVIVAKRRGPLNARHRRGQRGTNRSVRFLASDFPPRIQTRRKPKRDLNPNHLGCFAACQRRERFIWFSLVTSIWSPVYTRAASVEAMR</sequence>
<accession>A0ACC2K4N1</accession>
<organism evidence="1 2">
    <name type="scientific">Persea americana</name>
    <name type="common">Avocado</name>
    <dbReference type="NCBI Taxonomy" id="3435"/>
    <lineage>
        <taxon>Eukaryota</taxon>
        <taxon>Viridiplantae</taxon>
        <taxon>Streptophyta</taxon>
        <taxon>Embryophyta</taxon>
        <taxon>Tracheophyta</taxon>
        <taxon>Spermatophyta</taxon>
        <taxon>Magnoliopsida</taxon>
        <taxon>Magnoliidae</taxon>
        <taxon>Laurales</taxon>
        <taxon>Lauraceae</taxon>
        <taxon>Persea</taxon>
    </lineage>
</organism>
<reference evidence="1 2" key="1">
    <citation type="journal article" date="2022" name="Hortic Res">
        <title>A haplotype resolved chromosomal level avocado genome allows analysis of novel avocado genes.</title>
        <authorList>
            <person name="Nath O."/>
            <person name="Fletcher S.J."/>
            <person name="Hayward A."/>
            <person name="Shaw L.M."/>
            <person name="Masouleh A.K."/>
            <person name="Furtado A."/>
            <person name="Henry R.J."/>
            <person name="Mitter N."/>
        </authorList>
    </citation>
    <scope>NUCLEOTIDE SEQUENCE [LARGE SCALE GENOMIC DNA]</scope>
    <source>
        <strain evidence="2">cv. Hass</strain>
    </source>
</reference>
<gene>
    <name evidence="1" type="ORF">MRB53_035445</name>
</gene>
<protein>
    <submittedName>
        <fullName evidence="1">Uncharacterized protein</fullName>
    </submittedName>
</protein>
<evidence type="ECO:0000313" key="2">
    <source>
        <dbReference type="Proteomes" id="UP001234297"/>
    </source>
</evidence>
<dbReference type="Proteomes" id="UP001234297">
    <property type="component" value="Chromosome 12"/>
</dbReference>
<evidence type="ECO:0000313" key="1">
    <source>
        <dbReference type="EMBL" id="KAJ8616073.1"/>
    </source>
</evidence>
<comment type="caution">
    <text evidence="1">The sequence shown here is derived from an EMBL/GenBank/DDBJ whole genome shotgun (WGS) entry which is preliminary data.</text>
</comment>
<dbReference type="EMBL" id="CM056820">
    <property type="protein sequence ID" value="KAJ8616073.1"/>
    <property type="molecule type" value="Genomic_DNA"/>
</dbReference>